<reference evidence="1 2" key="1">
    <citation type="submission" date="2019-02" db="EMBL/GenBank/DDBJ databases">
        <title>Deep-cultivation of Planctomycetes and their phenomic and genomic characterization uncovers novel biology.</title>
        <authorList>
            <person name="Wiegand S."/>
            <person name="Jogler M."/>
            <person name="Boedeker C."/>
            <person name="Pinto D."/>
            <person name="Vollmers J."/>
            <person name="Rivas-Marin E."/>
            <person name="Kohn T."/>
            <person name="Peeters S.H."/>
            <person name="Heuer A."/>
            <person name="Rast P."/>
            <person name="Oberbeckmann S."/>
            <person name="Bunk B."/>
            <person name="Jeske O."/>
            <person name="Meyerdierks A."/>
            <person name="Storesund J.E."/>
            <person name="Kallscheuer N."/>
            <person name="Luecker S."/>
            <person name="Lage O.M."/>
            <person name="Pohl T."/>
            <person name="Merkel B.J."/>
            <person name="Hornburger P."/>
            <person name="Mueller R.-W."/>
            <person name="Bruemmer F."/>
            <person name="Labrenz M."/>
            <person name="Spormann A.M."/>
            <person name="Op Den Camp H."/>
            <person name="Overmann J."/>
            <person name="Amann R."/>
            <person name="Jetten M.S.M."/>
            <person name="Mascher T."/>
            <person name="Medema M.H."/>
            <person name="Devos D.P."/>
            <person name="Kaster A.-K."/>
            <person name="Ovreas L."/>
            <person name="Rohde M."/>
            <person name="Galperin M.Y."/>
            <person name="Jogler C."/>
        </authorList>
    </citation>
    <scope>NUCLEOTIDE SEQUENCE [LARGE SCALE GENOMIC DNA]</scope>
    <source>
        <strain evidence="1 2">CA13</strain>
    </source>
</reference>
<organism evidence="1 2">
    <name type="scientific">Novipirellula herctigrandis</name>
    <dbReference type="NCBI Taxonomy" id="2527986"/>
    <lineage>
        <taxon>Bacteria</taxon>
        <taxon>Pseudomonadati</taxon>
        <taxon>Planctomycetota</taxon>
        <taxon>Planctomycetia</taxon>
        <taxon>Pirellulales</taxon>
        <taxon>Pirellulaceae</taxon>
        <taxon>Novipirellula</taxon>
    </lineage>
</organism>
<name>A0A5C5YY04_9BACT</name>
<comment type="caution">
    <text evidence="1">The sequence shown here is derived from an EMBL/GenBank/DDBJ whole genome shotgun (WGS) entry which is preliminary data.</text>
</comment>
<dbReference type="AlphaFoldDB" id="A0A5C5YY04"/>
<accession>A0A5C5YY04</accession>
<dbReference type="EMBL" id="SJPJ01000001">
    <property type="protein sequence ID" value="TWT79914.1"/>
    <property type="molecule type" value="Genomic_DNA"/>
</dbReference>
<protein>
    <submittedName>
        <fullName evidence="1">Uncharacterized protein</fullName>
    </submittedName>
</protein>
<evidence type="ECO:0000313" key="1">
    <source>
        <dbReference type="EMBL" id="TWT79914.1"/>
    </source>
</evidence>
<evidence type="ECO:0000313" key="2">
    <source>
        <dbReference type="Proteomes" id="UP000315010"/>
    </source>
</evidence>
<gene>
    <name evidence="1" type="ORF">CA13_13240</name>
</gene>
<dbReference type="Proteomes" id="UP000315010">
    <property type="component" value="Unassembled WGS sequence"/>
</dbReference>
<keyword evidence="2" id="KW-1185">Reference proteome</keyword>
<sequence length="75" mass="8381">MLTGKETGDFVSQKRSRMREFREIPLTIPTISTLTIWQFKYGTVSPLTRGSSLCVVTPKRSKLPLGLRSPAEAGR</sequence>
<proteinExistence type="predicted"/>